<name>A0A7C4EJE0_9BACT</name>
<dbReference type="InterPro" id="IPR027588">
    <property type="entry name" value="XXXCH_dom_fam"/>
</dbReference>
<accession>A0A7C4EJE0</accession>
<proteinExistence type="predicted"/>
<comment type="caution">
    <text evidence="1">The sequence shown here is derived from an EMBL/GenBank/DDBJ whole genome shotgun (WGS) entry which is preliminary data.</text>
</comment>
<dbReference type="AlphaFoldDB" id="A0A7C4EJE0"/>
<gene>
    <name evidence="1" type="ORF">ENR59_04900</name>
</gene>
<dbReference type="NCBIfam" id="TIGR04358">
    <property type="entry name" value="XXXCH_domain"/>
    <property type="match status" value="1"/>
</dbReference>
<sequence length="96" mass="11055">MDFRVLKSSMESTFQKILDSAHDGQIPDEALVNQFVRLSTQLHMQADEDWVGEAEDFAHLANQLLQSVKKGKREDSIRLVDSLQDAQDYCHRTYKS</sequence>
<protein>
    <submittedName>
        <fullName evidence="1">GAK system XXXCH domain-containing protein</fullName>
    </submittedName>
</protein>
<dbReference type="EMBL" id="DSRP01000340">
    <property type="protein sequence ID" value="HGG92273.1"/>
    <property type="molecule type" value="Genomic_DNA"/>
</dbReference>
<evidence type="ECO:0000313" key="1">
    <source>
        <dbReference type="EMBL" id="HGG92273.1"/>
    </source>
</evidence>
<organism evidence="1">
    <name type="scientific">Fundidesulfovibrio putealis</name>
    <dbReference type="NCBI Taxonomy" id="270496"/>
    <lineage>
        <taxon>Bacteria</taxon>
        <taxon>Pseudomonadati</taxon>
        <taxon>Thermodesulfobacteriota</taxon>
        <taxon>Desulfovibrionia</taxon>
        <taxon>Desulfovibrionales</taxon>
        <taxon>Desulfovibrionaceae</taxon>
        <taxon>Fundidesulfovibrio</taxon>
    </lineage>
</organism>
<reference evidence="1" key="1">
    <citation type="journal article" date="2020" name="mSystems">
        <title>Genome- and Community-Level Interaction Insights into Carbon Utilization and Element Cycling Functions of Hydrothermarchaeota in Hydrothermal Sediment.</title>
        <authorList>
            <person name="Zhou Z."/>
            <person name="Liu Y."/>
            <person name="Xu W."/>
            <person name="Pan J."/>
            <person name="Luo Z.H."/>
            <person name="Li M."/>
        </authorList>
    </citation>
    <scope>NUCLEOTIDE SEQUENCE [LARGE SCALE GENOMIC DNA]</scope>
    <source>
        <strain evidence="1">SpSt-413</strain>
    </source>
</reference>